<name>A0A183PXZ0_9TREM</name>
<accession>A0A183PXZ0</accession>
<dbReference type="AlphaFoldDB" id="A0A183PXZ0"/>
<proteinExistence type="predicted"/>
<evidence type="ECO:0000313" key="2">
    <source>
        <dbReference type="Proteomes" id="UP000269396"/>
    </source>
</evidence>
<reference evidence="1 2" key="1">
    <citation type="submission" date="2018-11" db="EMBL/GenBank/DDBJ databases">
        <authorList>
            <consortium name="Pathogen Informatics"/>
        </authorList>
    </citation>
    <scope>NUCLEOTIDE SEQUENCE [LARGE SCALE GENOMIC DNA]</scope>
    <source>
        <strain>Denwood</strain>
        <strain evidence="2">Zambia</strain>
    </source>
</reference>
<protein>
    <submittedName>
        <fullName evidence="1">Uncharacterized protein</fullName>
    </submittedName>
</protein>
<keyword evidence="2" id="KW-1185">Reference proteome</keyword>
<dbReference type="Proteomes" id="UP000269396">
    <property type="component" value="Unassembled WGS sequence"/>
</dbReference>
<feature type="non-terminal residue" evidence="1">
    <location>
        <position position="1"/>
    </location>
</feature>
<organism evidence="1 2">
    <name type="scientific">Schistosoma mattheei</name>
    <dbReference type="NCBI Taxonomy" id="31246"/>
    <lineage>
        <taxon>Eukaryota</taxon>
        <taxon>Metazoa</taxon>
        <taxon>Spiralia</taxon>
        <taxon>Lophotrochozoa</taxon>
        <taxon>Platyhelminthes</taxon>
        <taxon>Trematoda</taxon>
        <taxon>Digenea</taxon>
        <taxon>Strigeidida</taxon>
        <taxon>Schistosomatoidea</taxon>
        <taxon>Schistosomatidae</taxon>
        <taxon>Schistosoma</taxon>
    </lineage>
</organism>
<gene>
    <name evidence="1" type="ORF">SMTD_LOCUS19226</name>
</gene>
<sequence length="129" mass="14235">SSTGLEFLEYESGTVCNAFLDALAKLQLGQSKNEKNISDEPNDDQKPNAILIDTDFPNDPLSTNEISNKFYGNFSEEPNPDDLLSSVVDPHHLVTSSGFSIQCKKYVLNRVILNVTWGYADPTFFRGGG</sequence>
<dbReference type="EMBL" id="UZAL01041909">
    <property type="protein sequence ID" value="VDP79234.1"/>
    <property type="molecule type" value="Genomic_DNA"/>
</dbReference>
<evidence type="ECO:0000313" key="1">
    <source>
        <dbReference type="EMBL" id="VDP79234.1"/>
    </source>
</evidence>